<reference evidence="3" key="1">
    <citation type="journal article" date="2019" name="Int. J. Syst. Evol. Microbiol.">
        <title>The Global Catalogue of Microorganisms (GCM) 10K type strain sequencing project: providing services to taxonomists for standard genome sequencing and annotation.</title>
        <authorList>
            <consortium name="The Broad Institute Genomics Platform"/>
            <consortium name="The Broad Institute Genome Sequencing Center for Infectious Disease"/>
            <person name="Wu L."/>
            <person name="Ma J."/>
        </authorList>
    </citation>
    <scope>NUCLEOTIDE SEQUENCE [LARGE SCALE GENOMIC DNA]</scope>
    <source>
        <strain evidence="3">CCM 7403</strain>
    </source>
</reference>
<organism evidence="2 3">
    <name type="scientific">Nocardioides daphniae</name>
    <dbReference type="NCBI Taxonomy" id="402297"/>
    <lineage>
        <taxon>Bacteria</taxon>
        <taxon>Bacillati</taxon>
        <taxon>Actinomycetota</taxon>
        <taxon>Actinomycetes</taxon>
        <taxon>Propionibacteriales</taxon>
        <taxon>Nocardioidaceae</taxon>
        <taxon>Nocardioides</taxon>
    </lineage>
</organism>
<dbReference type="EMBL" id="BMCK01000001">
    <property type="protein sequence ID" value="GGD10210.1"/>
    <property type="molecule type" value="Genomic_DNA"/>
</dbReference>
<proteinExistence type="predicted"/>
<evidence type="ECO:0000313" key="3">
    <source>
        <dbReference type="Proteomes" id="UP000630594"/>
    </source>
</evidence>
<feature type="compositionally biased region" description="Low complexity" evidence="1">
    <location>
        <begin position="1"/>
        <end position="10"/>
    </location>
</feature>
<evidence type="ECO:0000256" key="1">
    <source>
        <dbReference type="SAM" id="MobiDB-lite"/>
    </source>
</evidence>
<evidence type="ECO:0000313" key="2">
    <source>
        <dbReference type="EMBL" id="GGD10210.1"/>
    </source>
</evidence>
<evidence type="ECO:0008006" key="4">
    <source>
        <dbReference type="Google" id="ProtNLM"/>
    </source>
</evidence>
<accession>A0ABQ1Q1T1</accession>
<protein>
    <recommendedName>
        <fullName evidence="4">Apea-like HEPN domain-containing protein</fullName>
    </recommendedName>
</protein>
<comment type="caution">
    <text evidence="2">The sequence shown here is derived from an EMBL/GenBank/DDBJ whole genome shotgun (WGS) entry which is preliminary data.</text>
</comment>
<name>A0ABQ1Q1T1_9ACTN</name>
<gene>
    <name evidence="2" type="ORF">GCM10007231_06280</name>
</gene>
<feature type="region of interest" description="Disordered" evidence="1">
    <location>
        <begin position="1"/>
        <end position="26"/>
    </location>
</feature>
<sequence length="320" mass="34880">MRRPSASAAGSLGGAEPDAETNAPRPIKVVSRGVPEILYPEYRTYVASRVEVNDAMMALLAGSRLAAHTLSLTAGSTATLKQLFPAVPHIERLDLRSDAARGLLYNADHHIASVAVPYALATHEDFVVSMLGLLKNEGRTLVTGGKRVRAWNMHTVLFDTCGAAEPPEWMQSFHVLREMRNCITHEGGGVSQELRDAVADMDANARSGWQRLNQGLPPEDVEQNGRLVLTAENIFTAFAVTKRLGREVNAALAGELTSAEWAKMLVEDFASVTSKVKNSSAWRRGLVGYARQNYGAASVTEQDLQAAARRLGFWTLPRWS</sequence>
<dbReference type="Proteomes" id="UP000630594">
    <property type="component" value="Unassembled WGS sequence"/>
</dbReference>
<keyword evidence="3" id="KW-1185">Reference proteome</keyword>